<dbReference type="PROSITE" id="PS50262">
    <property type="entry name" value="G_PROTEIN_RECEP_F1_2"/>
    <property type="match status" value="1"/>
</dbReference>
<sequence length="334" mass="38617">PNTLAATMVTGNTSLHCPPLEEVKVFFLPIVMIIEMIVGLPGNMIALWIFCFRMKLWKPHTLFLFNLVLADFLLIVSVPFRIHNHLRGEYWIFGQTWCQINLFMLAVNRSASIAFMTAVALDRYFKVVHPHHSISRMTLIQAGWLSGLLWAVVIALRIPLLTTNHLYLNSSHSLCRSFGMYKEETVGIKVHYVAFTVEFFLPWLVLLYCSARITCFLRQRQMHRLKKVQRSIRTVAVISLVFTICFMPGVIIGLWAVYIKKFHPEDCETYKNVTTYFVLCIAFTYLNSTLDPLIYCFSSSIFHDTFKTHQSFQLCGKKCETSQKHRSASQLNQL</sequence>
<protein>
    <recommendedName>
        <fullName evidence="10">G-protein coupled receptors family 1 profile domain-containing protein</fullName>
    </recommendedName>
</protein>
<feature type="domain" description="G-protein coupled receptors family 1 profile" evidence="10">
    <location>
        <begin position="42"/>
        <end position="295"/>
    </location>
</feature>
<keyword evidence="12" id="KW-1185">Reference proteome</keyword>
<dbReference type="Gene3D" id="1.20.1070.10">
    <property type="entry name" value="Rhodopsin 7-helix transmembrane proteins"/>
    <property type="match status" value="1"/>
</dbReference>
<dbReference type="Pfam" id="PF00001">
    <property type="entry name" value="7tm_1"/>
    <property type="match status" value="1"/>
</dbReference>
<evidence type="ECO:0000256" key="9">
    <source>
        <dbReference type="SAM" id="Phobius"/>
    </source>
</evidence>
<dbReference type="InterPro" id="IPR017452">
    <property type="entry name" value="GPCR_Rhodpsn_7TM"/>
</dbReference>
<proteinExistence type="inferred from homology"/>
<evidence type="ECO:0000256" key="1">
    <source>
        <dbReference type="ARBA" id="ARBA00004141"/>
    </source>
</evidence>
<dbReference type="GO" id="GO:0005886">
    <property type="term" value="C:plasma membrane"/>
    <property type="evidence" value="ECO:0007669"/>
    <property type="project" value="TreeGrafter"/>
</dbReference>
<evidence type="ECO:0000313" key="11">
    <source>
        <dbReference type="Ensembl" id="ENSMAMP00000015913.2"/>
    </source>
</evidence>
<dbReference type="PANTHER" id="PTHR46048:SF10">
    <property type="entry name" value="HYDROXYCARBOXYLIC ACID RECEPTOR 1-4-RELATED"/>
    <property type="match status" value="1"/>
</dbReference>
<dbReference type="PRINTS" id="PR00237">
    <property type="entry name" value="GPCRRHODOPSN"/>
</dbReference>
<evidence type="ECO:0000256" key="7">
    <source>
        <dbReference type="ARBA" id="ARBA00023224"/>
    </source>
</evidence>
<dbReference type="Proteomes" id="UP000261640">
    <property type="component" value="Unplaced"/>
</dbReference>
<keyword evidence="5 9" id="KW-0472">Membrane</keyword>
<keyword evidence="4 8" id="KW-0297">G-protein coupled receptor</keyword>
<dbReference type="AlphaFoldDB" id="A0A3Q3LNZ2"/>
<feature type="transmembrane region" description="Helical" evidence="9">
    <location>
        <begin position="26"/>
        <end position="50"/>
    </location>
</feature>
<feature type="transmembrane region" description="Helical" evidence="9">
    <location>
        <begin position="102"/>
        <end position="121"/>
    </location>
</feature>
<dbReference type="InterPro" id="IPR000276">
    <property type="entry name" value="GPCR_Rhodpsn"/>
</dbReference>
<evidence type="ECO:0000256" key="3">
    <source>
        <dbReference type="ARBA" id="ARBA00022989"/>
    </source>
</evidence>
<feature type="transmembrane region" description="Helical" evidence="9">
    <location>
        <begin position="62"/>
        <end position="82"/>
    </location>
</feature>
<dbReference type="PROSITE" id="PS00237">
    <property type="entry name" value="G_PROTEIN_RECEP_F1_1"/>
    <property type="match status" value="2"/>
</dbReference>
<comment type="subcellular location">
    <subcellularLocation>
        <location evidence="1">Membrane</location>
        <topology evidence="1">Multi-pass membrane protein</topology>
    </subcellularLocation>
</comment>
<keyword evidence="3 9" id="KW-1133">Transmembrane helix</keyword>
<evidence type="ECO:0000313" key="12">
    <source>
        <dbReference type="Proteomes" id="UP000261640"/>
    </source>
</evidence>
<dbReference type="GO" id="GO:0004930">
    <property type="term" value="F:G protein-coupled receptor activity"/>
    <property type="evidence" value="ECO:0007669"/>
    <property type="project" value="UniProtKB-KW"/>
</dbReference>
<evidence type="ECO:0000256" key="8">
    <source>
        <dbReference type="RuleBase" id="RU000688"/>
    </source>
</evidence>
<evidence type="ECO:0000259" key="10">
    <source>
        <dbReference type="PROSITE" id="PS50262"/>
    </source>
</evidence>
<organism evidence="11 12">
    <name type="scientific">Mastacembelus armatus</name>
    <name type="common">zig-zag eel</name>
    <dbReference type="NCBI Taxonomy" id="205130"/>
    <lineage>
        <taxon>Eukaryota</taxon>
        <taxon>Metazoa</taxon>
        <taxon>Chordata</taxon>
        <taxon>Craniata</taxon>
        <taxon>Vertebrata</taxon>
        <taxon>Euteleostomi</taxon>
        <taxon>Actinopterygii</taxon>
        <taxon>Neopterygii</taxon>
        <taxon>Teleostei</taxon>
        <taxon>Neoteleostei</taxon>
        <taxon>Acanthomorphata</taxon>
        <taxon>Anabantaria</taxon>
        <taxon>Synbranchiformes</taxon>
        <taxon>Mastacembelidae</taxon>
        <taxon>Mastacembelus</taxon>
    </lineage>
</organism>
<reference evidence="11" key="2">
    <citation type="submission" date="2025-09" db="UniProtKB">
        <authorList>
            <consortium name="Ensembl"/>
        </authorList>
    </citation>
    <scope>IDENTIFICATION</scope>
</reference>
<evidence type="ECO:0000256" key="5">
    <source>
        <dbReference type="ARBA" id="ARBA00023136"/>
    </source>
</evidence>
<keyword evidence="2 8" id="KW-0812">Transmembrane</keyword>
<dbReference type="STRING" id="205130.ENSMAMP00000015913"/>
<evidence type="ECO:0000256" key="6">
    <source>
        <dbReference type="ARBA" id="ARBA00023170"/>
    </source>
</evidence>
<reference evidence="11" key="1">
    <citation type="submission" date="2025-08" db="UniProtKB">
        <authorList>
            <consortium name="Ensembl"/>
        </authorList>
    </citation>
    <scope>IDENTIFICATION</scope>
</reference>
<keyword evidence="7 8" id="KW-0807">Transducer</keyword>
<dbReference type="CDD" id="cd14991">
    <property type="entry name" value="7tmA_HCAR-like"/>
    <property type="match status" value="1"/>
</dbReference>
<dbReference type="GeneTree" id="ENSGT01140000282516"/>
<keyword evidence="6 8" id="KW-0675">Receptor</keyword>
<evidence type="ECO:0000256" key="4">
    <source>
        <dbReference type="ARBA" id="ARBA00023040"/>
    </source>
</evidence>
<feature type="transmembrane region" description="Helical" evidence="9">
    <location>
        <begin position="142"/>
        <end position="160"/>
    </location>
</feature>
<name>A0A3Q3LNZ2_9TELE</name>
<evidence type="ECO:0000256" key="2">
    <source>
        <dbReference type="ARBA" id="ARBA00022692"/>
    </source>
</evidence>
<dbReference type="InParanoid" id="A0A3Q3LNZ2"/>
<dbReference type="InterPro" id="IPR051893">
    <property type="entry name" value="HCARs"/>
</dbReference>
<dbReference type="SUPFAM" id="SSF81321">
    <property type="entry name" value="Family A G protein-coupled receptor-like"/>
    <property type="match status" value="1"/>
</dbReference>
<comment type="similarity">
    <text evidence="8">Belongs to the G-protein coupled receptor 1 family.</text>
</comment>
<feature type="transmembrane region" description="Helical" evidence="9">
    <location>
        <begin position="276"/>
        <end position="297"/>
    </location>
</feature>
<dbReference type="PANTHER" id="PTHR46048">
    <property type="entry name" value="HYDROXYCARBOXYLIC ACID RECEPTOR 2"/>
    <property type="match status" value="1"/>
</dbReference>
<accession>A0A3Q3LNZ2</accession>
<feature type="transmembrane region" description="Helical" evidence="9">
    <location>
        <begin position="190"/>
        <end position="211"/>
    </location>
</feature>
<feature type="transmembrane region" description="Helical" evidence="9">
    <location>
        <begin position="232"/>
        <end position="256"/>
    </location>
</feature>
<dbReference type="Ensembl" id="ENSMAMT00000016346.2">
    <property type="protein sequence ID" value="ENSMAMP00000015913.2"/>
    <property type="gene ID" value="ENSMAMG00000010788.2"/>
</dbReference>